<proteinExistence type="predicted"/>
<feature type="compositionally biased region" description="Basic and acidic residues" evidence="1">
    <location>
        <begin position="151"/>
        <end position="162"/>
    </location>
</feature>
<evidence type="ECO:0000256" key="1">
    <source>
        <dbReference type="SAM" id="MobiDB-lite"/>
    </source>
</evidence>
<sequence>MDTSVSSEQRVSNGADIISDLAPVEGLPMGSIECDRYPDLTWTQSLDTLLQQFDDKSDHPLPSAPEANPGYPPQALIPESMASSSRLSTASVEQRSGCLSFYNSPEFHSSSRHIPTTPAFIHDQNPFISKDTRESTPSVSMKSPSTSSAHSDQRNWEAEDSRISQGPSFTHIPQCPPTAPLASCQCIKRVLLLNEEVEIKAGLHTMILSIDEFLNFQNEVLRRWSSILDCMVCNKISAVALLLTTISERLLCSFQRLSEAFADRLRDGANNQRQQQERNNPNAQGKGFHITKQVSIGRHTIGVPRDQDILVLTVIILELGTLQRLVMRLCEAAICAGWEKYAVQLHSIHERAQQTTATLKNLMDQVL</sequence>
<feature type="compositionally biased region" description="Low complexity" evidence="1">
    <location>
        <begin position="80"/>
        <end position="89"/>
    </location>
</feature>
<organism evidence="2">
    <name type="scientific">Petromyces alliaceus</name>
    <name type="common">Aspergillus alliaceus</name>
    <dbReference type="NCBI Taxonomy" id="209559"/>
    <lineage>
        <taxon>Eukaryota</taxon>
        <taxon>Fungi</taxon>
        <taxon>Dikarya</taxon>
        <taxon>Ascomycota</taxon>
        <taxon>Pezizomycotina</taxon>
        <taxon>Eurotiomycetes</taxon>
        <taxon>Eurotiomycetidae</taxon>
        <taxon>Eurotiales</taxon>
        <taxon>Aspergillaceae</taxon>
        <taxon>Aspergillus</taxon>
        <taxon>Aspergillus subgen. Circumdati</taxon>
    </lineage>
</organism>
<feature type="region of interest" description="Disordered" evidence="1">
    <location>
        <begin position="107"/>
        <end position="170"/>
    </location>
</feature>
<dbReference type="EMBL" id="ML735327">
    <property type="protein sequence ID" value="KAE8385741.1"/>
    <property type="molecule type" value="Genomic_DNA"/>
</dbReference>
<dbReference type="OrthoDB" id="2740448at2759"/>
<evidence type="ECO:0008006" key="3">
    <source>
        <dbReference type="Google" id="ProtNLM"/>
    </source>
</evidence>
<accession>A0A5N7BV80</accession>
<feature type="compositionally biased region" description="Low complexity" evidence="1">
    <location>
        <begin position="135"/>
        <end position="148"/>
    </location>
</feature>
<name>A0A5N7BV80_PETAA</name>
<gene>
    <name evidence="2" type="ORF">BDV23DRAFT_187966</name>
</gene>
<feature type="region of interest" description="Disordered" evidence="1">
    <location>
        <begin position="54"/>
        <end position="89"/>
    </location>
</feature>
<dbReference type="AlphaFoldDB" id="A0A5N7BV80"/>
<evidence type="ECO:0000313" key="2">
    <source>
        <dbReference type="EMBL" id="KAE8385741.1"/>
    </source>
</evidence>
<dbReference type="Proteomes" id="UP000326877">
    <property type="component" value="Unassembled WGS sequence"/>
</dbReference>
<reference evidence="2" key="1">
    <citation type="submission" date="2019-04" db="EMBL/GenBank/DDBJ databases">
        <title>Friends and foes A comparative genomics studyof 23 Aspergillus species from section Flavi.</title>
        <authorList>
            <consortium name="DOE Joint Genome Institute"/>
            <person name="Kjaerbolling I."/>
            <person name="Vesth T."/>
            <person name="Frisvad J.C."/>
            <person name="Nybo J.L."/>
            <person name="Theobald S."/>
            <person name="Kildgaard S."/>
            <person name="Isbrandt T."/>
            <person name="Kuo A."/>
            <person name="Sato A."/>
            <person name="Lyhne E.K."/>
            <person name="Kogle M.E."/>
            <person name="Wiebenga A."/>
            <person name="Kun R.S."/>
            <person name="Lubbers R.J."/>
            <person name="Makela M.R."/>
            <person name="Barry K."/>
            <person name="Chovatia M."/>
            <person name="Clum A."/>
            <person name="Daum C."/>
            <person name="Haridas S."/>
            <person name="He G."/>
            <person name="LaButti K."/>
            <person name="Lipzen A."/>
            <person name="Mondo S."/>
            <person name="Riley R."/>
            <person name="Salamov A."/>
            <person name="Simmons B.A."/>
            <person name="Magnuson J.K."/>
            <person name="Henrissat B."/>
            <person name="Mortensen U.H."/>
            <person name="Larsen T.O."/>
            <person name="Devries R.P."/>
            <person name="Grigoriev I.V."/>
            <person name="Machida M."/>
            <person name="Baker S.E."/>
            <person name="Andersen M.R."/>
        </authorList>
    </citation>
    <scope>NUCLEOTIDE SEQUENCE [LARGE SCALE GENOMIC DNA]</scope>
    <source>
        <strain evidence="2">IBT 14317</strain>
    </source>
</reference>
<protein>
    <recommendedName>
        <fullName evidence="3">Aflatoxin regulatory protein domain-containing protein</fullName>
    </recommendedName>
</protein>